<protein>
    <submittedName>
        <fullName evidence="1">Plasmid mobilization relaxosome protein MobC</fullName>
    </submittedName>
</protein>
<organism evidence="1 2">
    <name type="scientific">Mucilaginibacter conchicola</name>
    <dbReference type="NCBI Taxonomy" id="2303333"/>
    <lineage>
        <taxon>Bacteria</taxon>
        <taxon>Pseudomonadati</taxon>
        <taxon>Bacteroidota</taxon>
        <taxon>Sphingobacteriia</taxon>
        <taxon>Sphingobacteriales</taxon>
        <taxon>Sphingobacteriaceae</taxon>
        <taxon>Mucilaginibacter</taxon>
    </lineage>
</organism>
<comment type="caution">
    <text evidence="1">The sequence shown here is derived from an EMBL/GenBank/DDBJ whole genome shotgun (WGS) entry which is preliminary data.</text>
</comment>
<evidence type="ECO:0000313" key="1">
    <source>
        <dbReference type="EMBL" id="RFZ89914.1"/>
    </source>
</evidence>
<reference evidence="1 2" key="1">
    <citation type="submission" date="2018-08" db="EMBL/GenBank/DDBJ databases">
        <title>Mucilaginibacter sp. MYSH2.</title>
        <authorList>
            <person name="Seo T."/>
        </authorList>
    </citation>
    <scope>NUCLEOTIDE SEQUENCE [LARGE SCALE GENOMIC DNA]</scope>
    <source>
        <strain evidence="1 2">MYSH2</strain>
    </source>
</reference>
<dbReference type="EMBL" id="QWDC01000009">
    <property type="protein sequence ID" value="RFZ89914.1"/>
    <property type="molecule type" value="Genomic_DNA"/>
</dbReference>
<name>A0A372NLV3_9SPHI</name>
<evidence type="ECO:0000313" key="2">
    <source>
        <dbReference type="Proteomes" id="UP000264217"/>
    </source>
</evidence>
<dbReference type="Pfam" id="PF21983">
    <property type="entry name" value="NikA-like"/>
    <property type="match status" value="1"/>
</dbReference>
<sequence>MIASMRFVLMGRPQLESDKKLSKRFIFRLSEAELQALIAAAEICGKTAGALVREKLFKGKFPKAASPKLDVTHYAELKRIGVNLNQLSRLCHTGRMPKELLGLLSRLEQRLETTIAKLIYDSHSEDR</sequence>
<dbReference type="InterPro" id="IPR053842">
    <property type="entry name" value="NikA-like"/>
</dbReference>
<keyword evidence="2" id="KW-1185">Reference proteome</keyword>
<gene>
    <name evidence="1" type="primary">mobC</name>
    <name evidence="1" type="ORF">D0C36_24025</name>
</gene>
<dbReference type="Proteomes" id="UP000264217">
    <property type="component" value="Unassembled WGS sequence"/>
</dbReference>
<proteinExistence type="predicted"/>
<dbReference type="AlphaFoldDB" id="A0A372NLV3"/>
<accession>A0A372NLV3</accession>